<dbReference type="Proteomes" id="UP000183832">
    <property type="component" value="Unassembled WGS sequence"/>
</dbReference>
<gene>
    <name evidence="1" type="ORF">CLUMA_CG010574</name>
</gene>
<proteinExistence type="predicted"/>
<dbReference type="EMBL" id="CVRI01000047">
    <property type="protein sequence ID" value="CRK97177.1"/>
    <property type="molecule type" value="Genomic_DNA"/>
</dbReference>
<organism evidence="1 2">
    <name type="scientific">Clunio marinus</name>
    <dbReference type="NCBI Taxonomy" id="568069"/>
    <lineage>
        <taxon>Eukaryota</taxon>
        <taxon>Metazoa</taxon>
        <taxon>Ecdysozoa</taxon>
        <taxon>Arthropoda</taxon>
        <taxon>Hexapoda</taxon>
        <taxon>Insecta</taxon>
        <taxon>Pterygota</taxon>
        <taxon>Neoptera</taxon>
        <taxon>Endopterygota</taxon>
        <taxon>Diptera</taxon>
        <taxon>Nematocera</taxon>
        <taxon>Chironomoidea</taxon>
        <taxon>Chironomidae</taxon>
        <taxon>Clunio</taxon>
    </lineage>
</organism>
<sequence>MTCFYDLQIECDRKHFKHQKHNKSTDYSNINFLNIFVCLKKYSQSFHGKPSRAFPRSKIMTSRIIIAFEEVLMTRDINESLKGVNEE</sequence>
<keyword evidence="2" id="KW-1185">Reference proteome</keyword>
<evidence type="ECO:0000313" key="1">
    <source>
        <dbReference type="EMBL" id="CRK97177.1"/>
    </source>
</evidence>
<evidence type="ECO:0000313" key="2">
    <source>
        <dbReference type="Proteomes" id="UP000183832"/>
    </source>
</evidence>
<dbReference type="AlphaFoldDB" id="A0A1J1IFE5"/>
<accession>A0A1J1IFE5</accession>
<protein>
    <submittedName>
        <fullName evidence="1">CLUMA_CG010574, isoform A</fullName>
    </submittedName>
</protein>
<reference evidence="1 2" key="1">
    <citation type="submission" date="2015-04" db="EMBL/GenBank/DDBJ databases">
        <authorList>
            <person name="Syromyatnikov M.Y."/>
            <person name="Popov V.N."/>
        </authorList>
    </citation>
    <scope>NUCLEOTIDE SEQUENCE [LARGE SCALE GENOMIC DNA]</scope>
</reference>
<name>A0A1J1IFE5_9DIPT</name>